<evidence type="ECO:0000259" key="11">
    <source>
        <dbReference type="Pfam" id="PF03033"/>
    </source>
</evidence>
<comment type="similarity">
    <text evidence="10">Belongs to the glycosyltransferase 28 family. MurG subfamily.</text>
</comment>
<evidence type="ECO:0000256" key="6">
    <source>
        <dbReference type="ARBA" id="ARBA00022984"/>
    </source>
</evidence>
<dbReference type="InterPro" id="IPR007235">
    <property type="entry name" value="Glyco_trans_28_C"/>
</dbReference>
<evidence type="ECO:0000259" key="12">
    <source>
        <dbReference type="Pfam" id="PF04101"/>
    </source>
</evidence>
<sequence>MIIAITGGGTGGHLSIAKALALSAAKSDIECIYIGSNFGQDRAWFENSKLFSHKYFLESKGVVNQKGFKKILSFLQILKASLKARKILNKHKVKDVFSVGGYSSAPASFATFFSNKNLFIHEQNSKKGFLNSLLKPFCKEFFSSFEKTFCSYPVNEVFFDTARTRKKLESIIFLGGSQGAKFINDLALKLAKSLDEKGVKIVHQCGKNEYERCKKEYESLGVKVELFDFDKNLYERVAKADLAIARSGASTLFELCANNLPSIFIPYPFAAKNHQYFNAKFLQDKALCQIFTQDELKDEKLILNSIFSMNLEIISSGLKEILEKNGADFIIKKALNIKA</sequence>
<dbReference type="AlphaFoldDB" id="A0A222MYP6"/>
<feature type="binding site" evidence="10">
    <location>
        <position position="177"/>
    </location>
    <ligand>
        <name>UDP-N-acetyl-alpha-D-glucosamine</name>
        <dbReference type="ChEBI" id="CHEBI:57705"/>
    </ligand>
</feature>
<dbReference type="Proteomes" id="UP000201169">
    <property type="component" value="Chromosome"/>
</dbReference>
<keyword evidence="3 10" id="KW-0328">Glycosyltransferase</keyword>
<feature type="domain" description="Glycosyl transferase family 28 C-terminal" evidence="12">
    <location>
        <begin position="171"/>
        <end position="302"/>
    </location>
</feature>
<dbReference type="GO" id="GO:0071555">
    <property type="term" value="P:cell wall organization"/>
    <property type="evidence" value="ECO:0007669"/>
    <property type="project" value="UniProtKB-KW"/>
</dbReference>
<keyword evidence="1 10" id="KW-1003">Cell membrane</keyword>
<dbReference type="GO" id="GO:0005975">
    <property type="term" value="P:carbohydrate metabolic process"/>
    <property type="evidence" value="ECO:0007669"/>
    <property type="project" value="InterPro"/>
</dbReference>
<dbReference type="GO" id="GO:0009252">
    <property type="term" value="P:peptidoglycan biosynthetic process"/>
    <property type="evidence" value="ECO:0007669"/>
    <property type="project" value="UniProtKB-UniRule"/>
</dbReference>
<evidence type="ECO:0000313" key="13">
    <source>
        <dbReference type="EMBL" id="ASQ30672.1"/>
    </source>
</evidence>
<name>A0A222MYP6_9BACT</name>
<feature type="binding site" evidence="10">
    <location>
        <begin position="10"/>
        <end position="12"/>
    </location>
    <ligand>
        <name>UDP-N-acetyl-alpha-D-glucosamine</name>
        <dbReference type="ChEBI" id="CHEBI:57705"/>
    </ligand>
</feature>
<dbReference type="Pfam" id="PF04101">
    <property type="entry name" value="Glyco_tran_28_C"/>
    <property type="match status" value="1"/>
</dbReference>
<comment type="subcellular location">
    <subcellularLocation>
        <location evidence="10">Cell membrane</location>
        <topology evidence="10">Peripheral membrane protein</topology>
        <orientation evidence="10">Cytoplasmic side</orientation>
    </subcellularLocation>
</comment>
<evidence type="ECO:0000256" key="1">
    <source>
        <dbReference type="ARBA" id="ARBA00022475"/>
    </source>
</evidence>
<feature type="domain" description="Glycosyltransferase family 28 N-terminal" evidence="11">
    <location>
        <begin position="3"/>
        <end position="141"/>
    </location>
</feature>
<comment type="function">
    <text evidence="10">Cell wall formation. Catalyzes the transfer of a GlcNAc subunit on undecaprenyl-pyrophosphoryl-MurNAc-pentapeptide (lipid intermediate I) to form undecaprenyl-pyrophosphoryl-MurNAc-(pentapeptide)GlcNAc (lipid intermediate II).</text>
</comment>
<dbReference type="InterPro" id="IPR004276">
    <property type="entry name" value="GlycoTrans_28_N"/>
</dbReference>
<evidence type="ECO:0000256" key="8">
    <source>
        <dbReference type="ARBA" id="ARBA00023306"/>
    </source>
</evidence>
<dbReference type="GO" id="GO:0008360">
    <property type="term" value="P:regulation of cell shape"/>
    <property type="evidence" value="ECO:0007669"/>
    <property type="project" value="UniProtKB-KW"/>
</dbReference>
<evidence type="ECO:0000256" key="5">
    <source>
        <dbReference type="ARBA" id="ARBA00022960"/>
    </source>
</evidence>
<dbReference type="InterPro" id="IPR006009">
    <property type="entry name" value="GlcNAc_MurG"/>
</dbReference>
<evidence type="ECO:0000256" key="7">
    <source>
        <dbReference type="ARBA" id="ARBA00023136"/>
    </source>
</evidence>
<dbReference type="NCBIfam" id="TIGR01133">
    <property type="entry name" value="murG"/>
    <property type="match status" value="1"/>
</dbReference>
<evidence type="ECO:0000313" key="14">
    <source>
        <dbReference type="Proteomes" id="UP000201169"/>
    </source>
</evidence>
<evidence type="ECO:0000256" key="9">
    <source>
        <dbReference type="ARBA" id="ARBA00023316"/>
    </source>
</evidence>
<dbReference type="Gene3D" id="3.40.50.2000">
    <property type="entry name" value="Glycogen Phosphorylase B"/>
    <property type="match status" value="2"/>
</dbReference>
<dbReference type="CDD" id="cd03785">
    <property type="entry name" value="GT28_MurG"/>
    <property type="match status" value="1"/>
</dbReference>
<dbReference type="GO" id="GO:0051991">
    <property type="term" value="F:UDP-N-acetyl-D-glucosamine:N-acetylmuramoyl-L-alanyl-D-glutamyl-meso-2,6-diaminopimelyl-D-alanyl-D-alanine-diphosphoundecaprenol 4-beta-N-acetylglucosaminlytransferase activity"/>
    <property type="evidence" value="ECO:0007669"/>
    <property type="project" value="RHEA"/>
</dbReference>
<dbReference type="Pfam" id="PF03033">
    <property type="entry name" value="Glyco_transf_28"/>
    <property type="match status" value="1"/>
</dbReference>
<dbReference type="PANTHER" id="PTHR21015:SF22">
    <property type="entry name" value="GLYCOSYLTRANSFERASE"/>
    <property type="match status" value="1"/>
</dbReference>
<keyword evidence="14" id="KW-1185">Reference proteome</keyword>
<dbReference type="EC" id="2.4.1.227" evidence="10"/>
<evidence type="ECO:0000256" key="2">
    <source>
        <dbReference type="ARBA" id="ARBA00022618"/>
    </source>
</evidence>
<comment type="catalytic activity">
    <reaction evidence="10">
        <text>di-trans,octa-cis-undecaprenyl diphospho-N-acetyl-alpha-D-muramoyl-L-alanyl-D-glutamyl-meso-2,6-diaminopimeloyl-D-alanyl-D-alanine + UDP-N-acetyl-alpha-D-glucosamine = di-trans,octa-cis-undecaprenyl diphospho-[N-acetyl-alpha-D-glucosaminyl-(1-&gt;4)]-N-acetyl-alpha-D-muramoyl-L-alanyl-D-glutamyl-meso-2,6-diaminopimeloyl-D-alanyl-D-alanine + UDP + H(+)</text>
        <dbReference type="Rhea" id="RHEA:31227"/>
        <dbReference type="ChEBI" id="CHEBI:15378"/>
        <dbReference type="ChEBI" id="CHEBI:57705"/>
        <dbReference type="ChEBI" id="CHEBI:58223"/>
        <dbReference type="ChEBI" id="CHEBI:61387"/>
        <dbReference type="ChEBI" id="CHEBI:61388"/>
        <dbReference type="EC" id="2.4.1.227"/>
    </reaction>
</comment>
<feature type="binding site" evidence="10">
    <location>
        <position position="275"/>
    </location>
    <ligand>
        <name>UDP-N-acetyl-alpha-D-glucosamine</name>
        <dbReference type="ChEBI" id="CHEBI:57705"/>
    </ligand>
</feature>
<dbReference type="GO" id="GO:0051301">
    <property type="term" value="P:cell division"/>
    <property type="evidence" value="ECO:0007669"/>
    <property type="project" value="UniProtKB-KW"/>
</dbReference>
<feature type="binding site" evidence="10">
    <location>
        <position position="124"/>
    </location>
    <ligand>
        <name>UDP-N-acetyl-alpha-D-glucosamine</name>
        <dbReference type="ChEBI" id="CHEBI:57705"/>
    </ligand>
</feature>
<evidence type="ECO:0000256" key="10">
    <source>
        <dbReference type="HAMAP-Rule" id="MF_00033"/>
    </source>
</evidence>
<proteinExistence type="inferred from homology"/>
<keyword evidence="6 10" id="KW-0573">Peptidoglycan synthesis</keyword>
<dbReference type="PANTHER" id="PTHR21015">
    <property type="entry name" value="UDP-N-ACETYLGLUCOSAMINE--N-ACETYLMURAMYL-(PENTAPEPTIDE) PYROPHOSPHORYL-UNDECAPRENOL N-ACETYLGLUCOSAMINE TRANSFERASE 1"/>
    <property type="match status" value="1"/>
</dbReference>
<protein>
    <recommendedName>
        <fullName evidence="10">UDP-N-acetylglucosamine--N-acetylmuramyl-(pentapeptide) pyrophosphoryl-undecaprenol N-acetylglucosamine transferase</fullName>
        <ecNumber evidence="10">2.4.1.227</ecNumber>
    </recommendedName>
    <alternativeName>
        <fullName evidence="10">Undecaprenyl-PP-MurNAc-pentapeptide-UDPGlcNAc GlcNAc transferase</fullName>
    </alternativeName>
</protein>
<dbReference type="GO" id="GO:0005886">
    <property type="term" value="C:plasma membrane"/>
    <property type="evidence" value="ECO:0007669"/>
    <property type="project" value="UniProtKB-SubCell"/>
</dbReference>
<accession>A0A222MYP6</accession>
<dbReference type="SUPFAM" id="SSF53756">
    <property type="entry name" value="UDP-Glycosyltransferase/glycogen phosphorylase"/>
    <property type="match status" value="1"/>
</dbReference>
<comment type="pathway">
    <text evidence="10">Cell wall biogenesis; peptidoglycan biosynthesis.</text>
</comment>
<gene>
    <name evidence="10 13" type="primary">murG</name>
    <name evidence="13" type="ORF">CAV_1015</name>
</gene>
<dbReference type="GO" id="GO:0050511">
    <property type="term" value="F:undecaprenyldiphospho-muramoylpentapeptide beta-N-acetylglucosaminyltransferase activity"/>
    <property type="evidence" value="ECO:0007669"/>
    <property type="project" value="UniProtKB-UniRule"/>
</dbReference>
<dbReference type="UniPathway" id="UPA00219"/>
<dbReference type="HAMAP" id="MF_00033">
    <property type="entry name" value="MurG"/>
    <property type="match status" value="1"/>
</dbReference>
<evidence type="ECO:0000256" key="4">
    <source>
        <dbReference type="ARBA" id="ARBA00022679"/>
    </source>
</evidence>
<dbReference type="OrthoDB" id="9808936at2"/>
<evidence type="ECO:0000256" key="3">
    <source>
        <dbReference type="ARBA" id="ARBA00022676"/>
    </source>
</evidence>
<keyword evidence="9 10" id="KW-0961">Cell wall biogenesis/degradation</keyword>
<dbReference type="RefSeq" id="WP_094752828.1">
    <property type="nucleotide sequence ID" value="NZ_CP022347.1"/>
</dbReference>
<dbReference type="KEGG" id="cavi:CAV_1015"/>
<keyword evidence="4 10" id="KW-0808">Transferase</keyword>
<reference evidence="13 14" key="1">
    <citation type="submission" date="2017-07" db="EMBL/GenBank/DDBJ databases">
        <title>Analysis of two Campylobacter avium genomes and identification of a novel hippuricase gene.</title>
        <authorList>
            <person name="Miller W.G."/>
            <person name="Chapman M.H."/>
            <person name="Yee E."/>
            <person name="Revez J."/>
            <person name="Bono J.L."/>
            <person name="Rossi M."/>
        </authorList>
    </citation>
    <scope>NUCLEOTIDE SEQUENCE [LARGE SCALE GENOMIC DNA]</scope>
    <source>
        <strain evidence="13 14">LMG 24591</strain>
    </source>
</reference>
<keyword evidence="2 10" id="KW-0132">Cell division</keyword>
<keyword evidence="5 10" id="KW-0133">Cell shape</keyword>
<keyword evidence="7 10" id="KW-0472">Membrane</keyword>
<organism evidence="13 14">
    <name type="scientific">Campylobacter avium LMG 24591</name>
    <dbReference type="NCBI Taxonomy" id="522484"/>
    <lineage>
        <taxon>Bacteria</taxon>
        <taxon>Pseudomonadati</taxon>
        <taxon>Campylobacterota</taxon>
        <taxon>Epsilonproteobacteria</taxon>
        <taxon>Campylobacterales</taxon>
        <taxon>Campylobacteraceae</taxon>
        <taxon>Campylobacter</taxon>
    </lineage>
</organism>
<dbReference type="EMBL" id="CP022347">
    <property type="protein sequence ID" value="ASQ30672.1"/>
    <property type="molecule type" value="Genomic_DNA"/>
</dbReference>
<comment type="caution">
    <text evidence="10">Lacks conserved residue(s) required for the propagation of feature annotation.</text>
</comment>
<keyword evidence="8 10" id="KW-0131">Cell cycle</keyword>